<dbReference type="Gene3D" id="3.40.630.10">
    <property type="entry name" value="Zn peptidases"/>
    <property type="match status" value="1"/>
</dbReference>
<dbReference type="RefSeq" id="WP_051517103.1">
    <property type="nucleotide sequence ID" value="NZ_JHAC01000009.1"/>
</dbReference>
<dbReference type="STRING" id="1476583.DEIPH_ctg009orf0023"/>
<dbReference type="PATRIC" id="fig|1476583.3.peg.595"/>
<evidence type="ECO:0008006" key="3">
    <source>
        <dbReference type="Google" id="ProtNLM"/>
    </source>
</evidence>
<name>A0A016QTF1_9DEIO</name>
<dbReference type="eggNOG" id="COG2866">
    <property type="taxonomic scope" value="Bacteria"/>
</dbReference>
<dbReference type="AlphaFoldDB" id="A0A016QTF1"/>
<evidence type="ECO:0000313" key="2">
    <source>
        <dbReference type="Proteomes" id="UP000020492"/>
    </source>
</evidence>
<dbReference type="SUPFAM" id="SSF53187">
    <property type="entry name" value="Zn-dependent exopeptidases"/>
    <property type="match status" value="1"/>
</dbReference>
<dbReference type="EMBL" id="JHAC01000009">
    <property type="protein sequence ID" value="EYB69281.1"/>
    <property type="molecule type" value="Genomic_DNA"/>
</dbReference>
<sequence>MAPGAASEWSWLPELEAVRRILAEAPAAPDRLELWVSESAAARAALSADLARQYPGCEVRVRSAYKPLVHEVVERFLPGWRQGPPRGVHLRYPVVAGEHPERFLLEAYPLAGWLAELGVPFTHQGHAGRHYALEVDGRTDIVEVPGRPALGAEGRVHLRPTGRLDLTVGDVVQSHAFLTDAEHCWDRYLAWLRQMPWPPQPPFFGTLRITAELSEPDDPLPYGLEQSSMTEGLSEDLYFGTLAFFQQRAGKSPGNREVQVGQIVPVVRACRTAPPRLSVELLPQAQAAALPGHLPPALEPPSLEDLDRPLGSAELQACLEGLALPRLHARSVQGRPVTGFRRPGQGPGVLVTAGQHGNEATGVVAALRALQALTSPLPLGFIPLENPDGYALFGKLQTVNPGHMHHAARYTALGDDLEFQPRPPFYESGVRRNLLRQLAPVLHLNLHGYPAHEWTRPCSGYVPEGFGAWTLPKGFVLILRHDPAWGRQARELARRVAEGLARNAALMALNRRQLRVYEGHTSARPYQLLRGTPVVWEEKAGLPCPLCLITEFPDETVTGPTFRLGHAAQYEVIRSAVRWAEHHVAWSRRAGERGPGPG</sequence>
<gene>
    <name evidence="1" type="ORF">DEIPH_ctg009orf0023</name>
</gene>
<evidence type="ECO:0000313" key="1">
    <source>
        <dbReference type="EMBL" id="EYB69281.1"/>
    </source>
</evidence>
<accession>A0A016QTF1</accession>
<dbReference type="OrthoDB" id="7956186at2"/>
<reference evidence="1 2" key="1">
    <citation type="submission" date="2014-03" db="EMBL/GenBank/DDBJ databases">
        <title>Draft genome sequence of Deinococcus phoenicis 1P10ME.</title>
        <authorList>
            <person name="Stepanov V.G."/>
            <person name="Vaishampayan P."/>
            <person name="Venkateswaran K."/>
            <person name="Fox G.E."/>
        </authorList>
    </citation>
    <scope>NUCLEOTIDE SEQUENCE [LARGE SCALE GENOMIC DNA]</scope>
    <source>
        <strain evidence="1 2">1P10ME</strain>
    </source>
</reference>
<protein>
    <recommendedName>
        <fullName evidence="3">Peptidase M14 carboxypeptidase A domain-containing protein</fullName>
    </recommendedName>
</protein>
<organism evidence="1 2">
    <name type="scientific">Deinococcus phoenicis</name>
    <dbReference type="NCBI Taxonomy" id="1476583"/>
    <lineage>
        <taxon>Bacteria</taxon>
        <taxon>Thermotogati</taxon>
        <taxon>Deinococcota</taxon>
        <taxon>Deinococci</taxon>
        <taxon>Deinococcales</taxon>
        <taxon>Deinococcaceae</taxon>
        <taxon>Deinococcus</taxon>
    </lineage>
</organism>
<dbReference type="Proteomes" id="UP000020492">
    <property type="component" value="Unassembled WGS sequence"/>
</dbReference>
<keyword evidence="2" id="KW-1185">Reference proteome</keyword>
<proteinExistence type="predicted"/>
<comment type="caution">
    <text evidence="1">The sequence shown here is derived from an EMBL/GenBank/DDBJ whole genome shotgun (WGS) entry which is preliminary data.</text>
</comment>